<evidence type="ECO:0000259" key="1">
    <source>
        <dbReference type="Pfam" id="PF14297"/>
    </source>
</evidence>
<evidence type="ECO:0000313" key="2">
    <source>
        <dbReference type="EMBL" id="CEN50090.1"/>
    </source>
</evidence>
<dbReference type="Pfam" id="PF14297">
    <property type="entry name" value="Lin1244_N"/>
    <property type="match status" value="1"/>
</dbReference>
<proteinExistence type="predicted"/>
<accession>A0A0B7IEA3</accession>
<name>A0A0B7IEA3_9FLAO</name>
<protein>
    <recommendedName>
        <fullName evidence="1">Lin1244/Lin1753-like N-terminal domain-containing protein</fullName>
    </recommendedName>
</protein>
<organism evidence="2 3">
    <name type="scientific">Capnocytophaga canimorsus</name>
    <dbReference type="NCBI Taxonomy" id="28188"/>
    <lineage>
        <taxon>Bacteria</taxon>
        <taxon>Pseudomonadati</taxon>
        <taxon>Bacteroidota</taxon>
        <taxon>Flavobacteriia</taxon>
        <taxon>Flavobacteriales</taxon>
        <taxon>Flavobacteriaceae</taxon>
        <taxon>Capnocytophaga</taxon>
    </lineage>
</organism>
<reference evidence="3" key="1">
    <citation type="submission" date="2015-01" db="EMBL/GenBank/DDBJ databases">
        <authorList>
            <person name="MANFREDI Pablo"/>
        </authorList>
    </citation>
    <scope>NUCLEOTIDE SEQUENCE [LARGE SCALE GENOMIC DNA]</scope>
    <source>
        <strain evidence="3">Cc11</strain>
    </source>
</reference>
<dbReference type="EMBL" id="CDOK01000122">
    <property type="protein sequence ID" value="CEN50090.1"/>
    <property type="molecule type" value="Genomic_DNA"/>
</dbReference>
<dbReference type="AlphaFoldDB" id="A0A0B7IEA3"/>
<gene>
    <name evidence="2" type="ORF">CCAN11_2080002</name>
</gene>
<sequence>MSKNNFYFSHDGNARNDEKLLSVRVNMGAEGYGIYFMIIEKLLESGEYTLIKDYNVIVFDLRVGSDKIKAVVENFGLFQFTEDVKRFYSESLLRRMKPLDNLRKQRSEAGKKSAENRKANDRSTSVIIWLFC</sequence>
<dbReference type="RefSeq" id="WP_052461306.1">
    <property type="nucleotide sequence ID" value="NZ_JBIUQU010000025.1"/>
</dbReference>
<evidence type="ECO:0000313" key="3">
    <source>
        <dbReference type="Proteomes" id="UP000039370"/>
    </source>
</evidence>
<feature type="domain" description="Lin1244/Lin1753-like N-terminal" evidence="1">
    <location>
        <begin position="7"/>
        <end position="91"/>
    </location>
</feature>
<dbReference type="InterPro" id="IPR025400">
    <property type="entry name" value="Lin1244/Lin1753-like_N"/>
</dbReference>
<dbReference type="Proteomes" id="UP000039370">
    <property type="component" value="Unassembled WGS sequence"/>
</dbReference>